<evidence type="ECO:0000256" key="1">
    <source>
        <dbReference type="SAM" id="MobiDB-lite"/>
    </source>
</evidence>
<protein>
    <submittedName>
        <fullName evidence="2">Uncharacterized protein</fullName>
    </submittedName>
</protein>
<dbReference type="Proteomes" id="UP000324222">
    <property type="component" value="Unassembled WGS sequence"/>
</dbReference>
<keyword evidence="3" id="KW-1185">Reference proteome</keyword>
<feature type="compositionally biased region" description="Basic and acidic residues" evidence="1">
    <location>
        <begin position="14"/>
        <end position="31"/>
    </location>
</feature>
<sequence>MEALGNAEGALGEGRMRSGGRERNGRVEGRHPLTITVEASGMNRTSQQCAAADHITRRELCPTYPKNE</sequence>
<comment type="caution">
    <text evidence="2">The sequence shown here is derived from an EMBL/GenBank/DDBJ whole genome shotgun (WGS) entry which is preliminary data.</text>
</comment>
<accession>A0A5B7FUL4</accession>
<feature type="compositionally biased region" description="Low complexity" evidence="1">
    <location>
        <begin position="1"/>
        <end position="10"/>
    </location>
</feature>
<proteinExistence type="predicted"/>
<evidence type="ECO:0000313" key="2">
    <source>
        <dbReference type="EMBL" id="MPC48004.1"/>
    </source>
</evidence>
<dbReference type="EMBL" id="VSRR010008050">
    <property type="protein sequence ID" value="MPC48004.1"/>
    <property type="molecule type" value="Genomic_DNA"/>
</dbReference>
<feature type="region of interest" description="Disordered" evidence="1">
    <location>
        <begin position="1"/>
        <end position="52"/>
    </location>
</feature>
<organism evidence="2 3">
    <name type="scientific">Portunus trituberculatus</name>
    <name type="common">Swimming crab</name>
    <name type="synonym">Neptunus trituberculatus</name>
    <dbReference type="NCBI Taxonomy" id="210409"/>
    <lineage>
        <taxon>Eukaryota</taxon>
        <taxon>Metazoa</taxon>
        <taxon>Ecdysozoa</taxon>
        <taxon>Arthropoda</taxon>
        <taxon>Crustacea</taxon>
        <taxon>Multicrustacea</taxon>
        <taxon>Malacostraca</taxon>
        <taxon>Eumalacostraca</taxon>
        <taxon>Eucarida</taxon>
        <taxon>Decapoda</taxon>
        <taxon>Pleocyemata</taxon>
        <taxon>Brachyura</taxon>
        <taxon>Eubrachyura</taxon>
        <taxon>Portunoidea</taxon>
        <taxon>Portunidae</taxon>
        <taxon>Portuninae</taxon>
        <taxon>Portunus</taxon>
    </lineage>
</organism>
<dbReference type="AlphaFoldDB" id="A0A5B7FUL4"/>
<gene>
    <name evidence="2" type="ORF">E2C01_041768</name>
</gene>
<name>A0A5B7FUL4_PORTR</name>
<reference evidence="2 3" key="1">
    <citation type="submission" date="2019-05" db="EMBL/GenBank/DDBJ databases">
        <title>Another draft genome of Portunus trituberculatus and its Hox gene families provides insights of decapod evolution.</title>
        <authorList>
            <person name="Jeong J.-H."/>
            <person name="Song I."/>
            <person name="Kim S."/>
            <person name="Choi T."/>
            <person name="Kim D."/>
            <person name="Ryu S."/>
            <person name="Kim W."/>
        </authorList>
    </citation>
    <scope>NUCLEOTIDE SEQUENCE [LARGE SCALE GENOMIC DNA]</scope>
    <source>
        <tissue evidence="2">Muscle</tissue>
    </source>
</reference>
<evidence type="ECO:0000313" key="3">
    <source>
        <dbReference type="Proteomes" id="UP000324222"/>
    </source>
</evidence>